<proteinExistence type="predicted"/>
<protein>
    <submittedName>
        <fullName evidence="1">Uncharacterized protein</fullName>
    </submittedName>
</protein>
<reference evidence="2" key="1">
    <citation type="journal article" date="2011" name="Stand. Genomic Sci.">
        <title>Genome sequence of the filamentous, gliding Thiothrix nivea neotype strain (JP2(T)).</title>
        <authorList>
            <person name="Lapidus A."/>
            <person name="Nolan M."/>
            <person name="Lucas S."/>
            <person name="Glavina Del Rio T."/>
            <person name="Tice H."/>
            <person name="Cheng J.F."/>
            <person name="Tapia R."/>
            <person name="Han C."/>
            <person name="Goodwin L."/>
            <person name="Pitluck S."/>
            <person name="Liolios K."/>
            <person name="Pagani I."/>
            <person name="Ivanova N."/>
            <person name="Huntemann M."/>
            <person name="Mavromatis K."/>
            <person name="Mikhailova N."/>
            <person name="Pati A."/>
            <person name="Chen A."/>
            <person name="Palaniappan K."/>
            <person name="Land M."/>
            <person name="Brambilla E.M."/>
            <person name="Rohde M."/>
            <person name="Abt B."/>
            <person name="Verbarg S."/>
            <person name="Goker M."/>
            <person name="Bristow J."/>
            <person name="Eisen J.A."/>
            <person name="Markowitz V."/>
            <person name="Hugenholtz P."/>
            <person name="Kyrpides N.C."/>
            <person name="Klenk H.P."/>
            <person name="Woyke T."/>
        </authorList>
    </citation>
    <scope>NUCLEOTIDE SEQUENCE [LARGE SCALE GENOMIC DNA]</scope>
    <source>
        <strain evidence="2">ATCC 35100 / DSM 5205 / JP2</strain>
    </source>
</reference>
<dbReference type="EMBL" id="JH651383">
    <property type="protein sequence ID" value="EIJ37015.1"/>
    <property type="molecule type" value="Genomic_DNA"/>
</dbReference>
<dbReference type="RefSeq" id="WP_002706576.1">
    <property type="nucleotide sequence ID" value="NZ_JH651383.1"/>
</dbReference>
<gene>
    <name evidence="1" type="ORF">Thini_0069</name>
</gene>
<dbReference type="Proteomes" id="UP000005317">
    <property type="component" value="Unassembled WGS sequence"/>
</dbReference>
<keyword evidence="2" id="KW-1185">Reference proteome</keyword>
<dbReference type="AlphaFoldDB" id="A0A656HPM3"/>
<accession>A0A656HPM3</accession>
<evidence type="ECO:0000313" key="2">
    <source>
        <dbReference type="Proteomes" id="UP000005317"/>
    </source>
</evidence>
<sequence>MILTKAGFEAEKKDKIDPKALEGFFASKEKEYKIIATVVTDVQIPEIFDIKIDNNSISIEQQPKNQGLVGDCVYKVTANIIAQWHNIAEDILEKFINDYFTLLGSHIEIKRPFVIYFKVNNQWHSHPSMVLSMKSIRHVADNEAKEAIELSIKINSLRYSNTPKSTLDKFEKILSLLKRGTLLKNSYRQEAFLCFYKVTEMISEDLKINIYSSLEYPDDVLEMSELGVI</sequence>
<evidence type="ECO:0000313" key="1">
    <source>
        <dbReference type="EMBL" id="EIJ37015.1"/>
    </source>
</evidence>
<organism evidence="1 2">
    <name type="scientific">Thiothrix nivea (strain ATCC 35100 / DSM 5205 / JP2)</name>
    <dbReference type="NCBI Taxonomy" id="870187"/>
    <lineage>
        <taxon>Bacteria</taxon>
        <taxon>Pseudomonadati</taxon>
        <taxon>Pseudomonadota</taxon>
        <taxon>Gammaproteobacteria</taxon>
        <taxon>Thiotrichales</taxon>
        <taxon>Thiotrichaceae</taxon>
        <taxon>Thiothrix</taxon>
    </lineage>
</organism>
<name>A0A656HPM3_THINJ</name>